<protein>
    <submittedName>
        <fullName evidence="3">Cupin domain-containing protein</fullName>
    </submittedName>
</protein>
<dbReference type="PROSITE" id="PS50943">
    <property type="entry name" value="HTH_CROC1"/>
    <property type="match status" value="1"/>
</dbReference>
<dbReference type="EMBL" id="JABXIY010000048">
    <property type="protein sequence ID" value="NVK98597.1"/>
    <property type="molecule type" value="Genomic_DNA"/>
</dbReference>
<dbReference type="InterPro" id="IPR010982">
    <property type="entry name" value="Lambda_DNA-bd_dom_sf"/>
</dbReference>
<keyword evidence="1" id="KW-0238">DNA-binding</keyword>
<feature type="domain" description="HTH cro/C1-type" evidence="2">
    <location>
        <begin position="17"/>
        <end position="71"/>
    </location>
</feature>
<dbReference type="SMART" id="SM00530">
    <property type="entry name" value="HTH_XRE"/>
    <property type="match status" value="1"/>
</dbReference>
<proteinExistence type="predicted"/>
<evidence type="ECO:0000313" key="4">
    <source>
        <dbReference type="Proteomes" id="UP000565723"/>
    </source>
</evidence>
<dbReference type="Pfam" id="PF07883">
    <property type="entry name" value="Cupin_2"/>
    <property type="match status" value="1"/>
</dbReference>
<dbReference type="PANTHER" id="PTHR46797">
    <property type="entry name" value="HTH-TYPE TRANSCRIPTIONAL REGULATOR"/>
    <property type="match status" value="1"/>
</dbReference>
<dbReference type="OMA" id="YNLSKPR"/>
<dbReference type="InterPro" id="IPR011051">
    <property type="entry name" value="RmlC_Cupin_sf"/>
</dbReference>
<dbReference type="GO" id="GO:0005829">
    <property type="term" value="C:cytosol"/>
    <property type="evidence" value="ECO:0007669"/>
    <property type="project" value="TreeGrafter"/>
</dbReference>
<evidence type="ECO:0000313" key="3">
    <source>
        <dbReference type="EMBL" id="NVK98597.1"/>
    </source>
</evidence>
<dbReference type="SUPFAM" id="SSF47413">
    <property type="entry name" value="lambda repressor-like DNA-binding domains"/>
    <property type="match status" value="1"/>
</dbReference>
<evidence type="ECO:0000259" key="2">
    <source>
        <dbReference type="PROSITE" id="PS50943"/>
    </source>
</evidence>
<dbReference type="AlphaFoldDB" id="A0A850LLM8"/>
<gene>
    <name evidence="3" type="ORF">HW564_16850</name>
</gene>
<dbReference type="CDD" id="cd02209">
    <property type="entry name" value="cupin_XRE_C"/>
    <property type="match status" value="1"/>
</dbReference>
<dbReference type="InterPro" id="IPR013096">
    <property type="entry name" value="Cupin_2"/>
</dbReference>
<dbReference type="Gene3D" id="1.10.260.40">
    <property type="entry name" value="lambda repressor-like DNA-binding domains"/>
    <property type="match status" value="1"/>
</dbReference>
<dbReference type="PANTHER" id="PTHR46797:SF2">
    <property type="entry name" value="TRANSCRIPTIONAL REGULATOR"/>
    <property type="match status" value="1"/>
</dbReference>
<comment type="caution">
    <text evidence="3">The sequence shown here is derived from an EMBL/GenBank/DDBJ whole genome shotgun (WGS) entry which is preliminary data.</text>
</comment>
<name>A0A850LLM8_9RHOB</name>
<dbReference type="InterPro" id="IPR014710">
    <property type="entry name" value="RmlC-like_jellyroll"/>
</dbReference>
<accession>A0A850LLM8</accession>
<organism evidence="3 4">
    <name type="scientific">Ruegeria pomeroyi</name>
    <dbReference type="NCBI Taxonomy" id="89184"/>
    <lineage>
        <taxon>Bacteria</taxon>
        <taxon>Pseudomonadati</taxon>
        <taxon>Pseudomonadota</taxon>
        <taxon>Alphaproteobacteria</taxon>
        <taxon>Rhodobacterales</taxon>
        <taxon>Roseobacteraceae</taxon>
        <taxon>Ruegeria</taxon>
    </lineage>
</organism>
<dbReference type="CDD" id="cd00093">
    <property type="entry name" value="HTH_XRE"/>
    <property type="match status" value="1"/>
</dbReference>
<dbReference type="GO" id="GO:0003700">
    <property type="term" value="F:DNA-binding transcription factor activity"/>
    <property type="evidence" value="ECO:0007669"/>
    <property type="project" value="TreeGrafter"/>
</dbReference>
<dbReference type="GO" id="GO:0003677">
    <property type="term" value="F:DNA binding"/>
    <property type="evidence" value="ECO:0007669"/>
    <property type="project" value="UniProtKB-KW"/>
</dbReference>
<sequence length="193" mass="20873">MSETAPRQTTPIIGTRMRELRKARGLTLKQLAAATGLSIGYLSQLERQAADPSVRALNVISTALGVGINWFFPDPDTVSDPEADLVVRADRRRTLRFSSGVRDELISPNLSGQLELIVTTFDPGAGSGAELYAHRGEEAGFIVEGQLEVTVGARLVTLGVGDTVQFASTIPHRYHNPGPGRTVMIWAVTPPYY</sequence>
<dbReference type="SUPFAM" id="SSF51182">
    <property type="entry name" value="RmlC-like cupins"/>
    <property type="match status" value="1"/>
</dbReference>
<dbReference type="InterPro" id="IPR001387">
    <property type="entry name" value="Cro/C1-type_HTH"/>
</dbReference>
<dbReference type="Pfam" id="PF01381">
    <property type="entry name" value="HTH_3"/>
    <property type="match status" value="1"/>
</dbReference>
<evidence type="ECO:0000256" key="1">
    <source>
        <dbReference type="ARBA" id="ARBA00023125"/>
    </source>
</evidence>
<dbReference type="RefSeq" id="WP_011046184.1">
    <property type="nucleotide sequence ID" value="NZ_CP076685.1"/>
</dbReference>
<reference evidence="3 4" key="1">
    <citation type="journal article" date="2020" name="Proc. Natl. Acad. Sci. U.S.A.">
        <title>Ecological drivers of bacterial community assembly in synthetic phycospheres.</title>
        <authorList>
            <person name="Fu H."/>
            <person name="Uchimiya M."/>
            <person name="Gore J."/>
            <person name="Moran M.A."/>
        </authorList>
    </citation>
    <scope>NUCLEOTIDE SEQUENCE [LARGE SCALE GENOMIC DNA]</scope>
    <source>
        <strain evidence="3">HF-Din03</strain>
    </source>
</reference>
<dbReference type="InterPro" id="IPR050807">
    <property type="entry name" value="TransReg_Diox_bact_type"/>
</dbReference>
<dbReference type="Gene3D" id="2.60.120.10">
    <property type="entry name" value="Jelly Rolls"/>
    <property type="match status" value="1"/>
</dbReference>
<dbReference type="Proteomes" id="UP000565723">
    <property type="component" value="Unassembled WGS sequence"/>
</dbReference>